<proteinExistence type="predicted"/>
<gene>
    <name evidence="1" type="ORF">GMORB2_1153</name>
</gene>
<dbReference type="Proteomes" id="UP000749293">
    <property type="component" value="Unassembled WGS sequence"/>
</dbReference>
<dbReference type="AlphaFoldDB" id="A0A9P4Z0H7"/>
<comment type="caution">
    <text evidence="1">The sequence shown here is derived from an EMBL/GenBank/DDBJ whole genome shotgun (WGS) entry which is preliminary data.</text>
</comment>
<accession>A0A9P4Z0H7</accession>
<evidence type="ECO:0000313" key="2">
    <source>
        <dbReference type="Proteomes" id="UP000749293"/>
    </source>
</evidence>
<protein>
    <submittedName>
        <fullName evidence="1">Uncharacterized protein</fullName>
    </submittedName>
</protein>
<reference evidence="1" key="1">
    <citation type="submission" date="2020-03" db="EMBL/GenBank/DDBJ databases">
        <title>Site-based positive gene gene selection in Geosmithia morbida across the United States reveals a broad range of putative effectors and factors for local host and environmental adapation.</title>
        <authorList>
            <person name="Onufrak A."/>
            <person name="Murdoch R.W."/>
            <person name="Gazis R."/>
            <person name="Huff M."/>
            <person name="Staton M."/>
            <person name="Klingeman W."/>
            <person name="Hadziabdic D."/>
        </authorList>
    </citation>
    <scope>NUCLEOTIDE SEQUENCE</scope>
    <source>
        <strain evidence="1">1262</strain>
    </source>
</reference>
<dbReference type="RefSeq" id="XP_035324559.1">
    <property type="nucleotide sequence ID" value="XM_035463135.1"/>
</dbReference>
<keyword evidence="2" id="KW-1185">Reference proteome</keyword>
<sequence length="93" mass="10103">MSQLATNQALASIDANINLSHAAVGLQTTDYLPLKDGPLVKSEPAARESNRPLPKIAKTSVGVGRSATWQVEPCYRFPVEVVNLYHRTLICAK</sequence>
<organism evidence="1 2">
    <name type="scientific">Geosmithia morbida</name>
    <dbReference type="NCBI Taxonomy" id="1094350"/>
    <lineage>
        <taxon>Eukaryota</taxon>
        <taxon>Fungi</taxon>
        <taxon>Dikarya</taxon>
        <taxon>Ascomycota</taxon>
        <taxon>Pezizomycotina</taxon>
        <taxon>Sordariomycetes</taxon>
        <taxon>Hypocreomycetidae</taxon>
        <taxon>Hypocreales</taxon>
        <taxon>Bionectriaceae</taxon>
        <taxon>Geosmithia</taxon>
    </lineage>
</organism>
<name>A0A9P4Z0H7_9HYPO</name>
<evidence type="ECO:0000313" key="1">
    <source>
        <dbReference type="EMBL" id="KAF4125907.1"/>
    </source>
</evidence>
<dbReference type="EMBL" id="JAANYQ010000002">
    <property type="protein sequence ID" value="KAF4125907.1"/>
    <property type="molecule type" value="Genomic_DNA"/>
</dbReference>
<dbReference type="GeneID" id="55967383"/>